<sequence>MVWDAEKQAHGEPEEAAIASVSMEEDEEDEGRRRRRRRRRRRIPQRPLTAAEKLAATRVNVAPRDGSASDQDPEKGREPGDSDESDEREEQQEEEGSGFFASLRRFERKLDKTLGLESEAIDRKLPQDRQPQPWHAQLNMALLWASGTMNVSCFATGFLGWEFGLSLKQSILCILFASLLGGAVSGFCATLGPATGLRQISIGRYSFGWWPNKIIAALNTIQQIGWSAVGCITGGLAMTAVSGGGVPIASGIIIIACCSLVVSCLGLRAILVYEKYAWLIYFVIFMIIFGETGRYADNTTPTSLKGADLSGNVLSLLAVVYGSSASWATVASDYYVHYAVNVNRTKVFLMTTLGIAIPTSIGMLAGAVVSSAMNNREDWKEAYEDQGLGYLIRDMLYPLGFAKFILILLVLSGINMNILNGYSAAISCQQFSRPFAKIPRFIWTIVCFGVVIALALAGRNHLLAYLQNFLSLLGYWCTSYFVILFTEHYLFKKNNFANYDLEGWNDPKRLPLGLAALAAFCLGVVVWVMGMVETWYVGPIGRQIGSSGGDVSNELTLVVTAIVYVPARYLELKYVGR</sequence>
<feature type="transmembrane region" description="Helical" evidence="9">
    <location>
        <begin position="512"/>
        <end position="532"/>
    </location>
</feature>
<dbReference type="PIRSF" id="PIRSF002744">
    <property type="entry name" value="Pur-cyt_permease"/>
    <property type="match status" value="1"/>
</dbReference>
<gene>
    <name evidence="10" type="ORF">LECACI_7A002968</name>
</gene>
<feature type="transmembrane region" description="Helical" evidence="9">
    <location>
        <begin position="167"/>
        <end position="193"/>
    </location>
</feature>
<feature type="transmembrane region" description="Helical" evidence="9">
    <location>
        <begin position="440"/>
        <end position="457"/>
    </location>
</feature>
<keyword evidence="4" id="KW-0597">Phosphoprotein</keyword>
<feature type="transmembrane region" description="Helical" evidence="9">
    <location>
        <begin position="395"/>
        <end position="419"/>
    </location>
</feature>
<dbReference type="AlphaFoldDB" id="A0AAI8YVT1"/>
<reference evidence="10" key="1">
    <citation type="submission" date="2023-11" db="EMBL/GenBank/DDBJ databases">
        <authorList>
            <person name="Alioto T."/>
            <person name="Alioto T."/>
            <person name="Gomez Garrido J."/>
        </authorList>
    </citation>
    <scope>NUCLEOTIDE SEQUENCE</scope>
</reference>
<evidence type="ECO:0000256" key="7">
    <source>
        <dbReference type="ARBA" id="ARBA00023136"/>
    </source>
</evidence>
<dbReference type="FunFam" id="1.10.4160.10:FF:000002">
    <property type="entry name" value="Purine-cytosine permease fcyB"/>
    <property type="match status" value="1"/>
</dbReference>
<feature type="transmembrane region" description="Helical" evidence="9">
    <location>
        <begin position="316"/>
        <end position="336"/>
    </location>
</feature>
<dbReference type="GO" id="GO:0022857">
    <property type="term" value="F:transmembrane transporter activity"/>
    <property type="evidence" value="ECO:0007669"/>
    <property type="project" value="InterPro"/>
</dbReference>
<dbReference type="Proteomes" id="UP001296104">
    <property type="component" value="Unassembled WGS sequence"/>
</dbReference>
<evidence type="ECO:0000313" key="11">
    <source>
        <dbReference type="Proteomes" id="UP001296104"/>
    </source>
</evidence>
<keyword evidence="3" id="KW-0813">Transport</keyword>
<dbReference type="Pfam" id="PF02133">
    <property type="entry name" value="Transp_cyt_pur"/>
    <property type="match status" value="1"/>
</dbReference>
<accession>A0AAI8YVT1</accession>
<feature type="transmembrane region" description="Helical" evidence="9">
    <location>
        <begin position="278"/>
        <end position="296"/>
    </location>
</feature>
<feature type="compositionally biased region" description="Basic residues" evidence="8">
    <location>
        <begin position="33"/>
        <end position="44"/>
    </location>
</feature>
<dbReference type="GO" id="GO:0000329">
    <property type="term" value="C:fungal-type vacuole membrane"/>
    <property type="evidence" value="ECO:0007669"/>
    <property type="project" value="TreeGrafter"/>
</dbReference>
<dbReference type="InterPro" id="IPR001248">
    <property type="entry name" value="Pur-cyt_permease"/>
</dbReference>
<dbReference type="GO" id="GO:0005886">
    <property type="term" value="C:plasma membrane"/>
    <property type="evidence" value="ECO:0007669"/>
    <property type="project" value="TreeGrafter"/>
</dbReference>
<evidence type="ECO:0000256" key="4">
    <source>
        <dbReference type="ARBA" id="ARBA00022553"/>
    </source>
</evidence>
<feature type="transmembrane region" description="Helical" evidence="9">
    <location>
        <begin position="141"/>
        <end position="161"/>
    </location>
</feature>
<dbReference type="EMBL" id="CAVMBE010000014">
    <property type="protein sequence ID" value="CAK3933404.1"/>
    <property type="molecule type" value="Genomic_DNA"/>
</dbReference>
<feature type="transmembrane region" description="Helical" evidence="9">
    <location>
        <begin position="248"/>
        <end position="271"/>
    </location>
</feature>
<evidence type="ECO:0000256" key="8">
    <source>
        <dbReference type="SAM" id="MobiDB-lite"/>
    </source>
</evidence>
<dbReference type="Gene3D" id="1.10.4160.10">
    <property type="entry name" value="Hydantoin permease"/>
    <property type="match status" value="1"/>
</dbReference>
<evidence type="ECO:0000256" key="3">
    <source>
        <dbReference type="ARBA" id="ARBA00022448"/>
    </source>
</evidence>
<feature type="region of interest" description="Disordered" evidence="8">
    <location>
        <begin position="1"/>
        <end position="98"/>
    </location>
</feature>
<evidence type="ECO:0000313" key="10">
    <source>
        <dbReference type="EMBL" id="CAK3933404.1"/>
    </source>
</evidence>
<evidence type="ECO:0000256" key="6">
    <source>
        <dbReference type="ARBA" id="ARBA00022989"/>
    </source>
</evidence>
<proteinExistence type="inferred from homology"/>
<keyword evidence="5 9" id="KW-0812">Transmembrane</keyword>
<comment type="subcellular location">
    <subcellularLocation>
        <location evidence="1">Membrane</location>
        <topology evidence="1">Multi-pass membrane protein</topology>
    </subcellularLocation>
</comment>
<feature type="compositionally biased region" description="Acidic residues" evidence="8">
    <location>
        <begin position="81"/>
        <end position="96"/>
    </location>
</feature>
<evidence type="ECO:0000256" key="9">
    <source>
        <dbReference type="SAM" id="Phobius"/>
    </source>
</evidence>
<organism evidence="10 11">
    <name type="scientific">Lecanosticta acicola</name>
    <dbReference type="NCBI Taxonomy" id="111012"/>
    <lineage>
        <taxon>Eukaryota</taxon>
        <taxon>Fungi</taxon>
        <taxon>Dikarya</taxon>
        <taxon>Ascomycota</taxon>
        <taxon>Pezizomycotina</taxon>
        <taxon>Dothideomycetes</taxon>
        <taxon>Dothideomycetidae</taxon>
        <taxon>Mycosphaerellales</taxon>
        <taxon>Mycosphaerellaceae</taxon>
        <taxon>Lecanosticta</taxon>
    </lineage>
</organism>
<evidence type="ECO:0000256" key="5">
    <source>
        <dbReference type="ARBA" id="ARBA00022692"/>
    </source>
</evidence>
<name>A0AAI8YVT1_9PEZI</name>
<dbReference type="GO" id="GO:0015851">
    <property type="term" value="P:nucleobase transport"/>
    <property type="evidence" value="ECO:0007669"/>
    <property type="project" value="UniProtKB-ARBA"/>
</dbReference>
<dbReference type="InterPro" id="IPR026030">
    <property type="entry name" value="Pur-cyt_permease_Fcy2/21/22"/>
</dbReference>
<comment type="caution">
    <text evidence="10">The sequence shown here is derived from an EMBL/GenBank/DDBJ whole genome shotgun (WGS) entry which is preliminary data.</text>
</comment>
<feature type="transmembrane region" description="Helical" evidence="9">
    <location>
        <begin position="348"/>
        <end position="369"/>
    </location>
</feature>
<keyword evidence="6 9" id="KW-1133">Transmembrane helix</keyword>
<protein>
    <submittedName>
        <fullName evidence="10">Related to purine-cytosine permease</fullName>
    </submittedName>
</protein>
<feature type="compositionally biased region" description="Basic and acidic residues" evidence="8">
    <location>
        <begin position="1"/>
        <end position="13"/>
    </location>
</feature>
<dbReference type="PANTHER" id="PTHR31806:SF7">
    <property type="entry name" value="TRANSPORTER, PUTATIVE (AFU_ORTHOLOGUE AFUA_2G04690)-RELATED"/>
    <property type="match status" value="1"/>
</dbReference>
<evidence type="ECO:0000256" key="2">
    <source>
        <dbReference type="ARBA" id="ARBA00008974"/>
    </source>
</evidence>
<evidence type="ECO:0000256" key="1">
    <source>
        <dbReference type="ARBA" id="ARBA00004141"/>
    </source>
</evidence>
<comment type="similarity">
    <text evidence="2">Belongs to the purine-cytosine permease (2.A.39) family.</text>
</comment>
<keyword evidence="11" id="KW-1185">Reference proteome</keyword>
<feature type="transmembrane region" description="Helical" evidence="9">
    <location>
        <begin position="214"/>
        <end position="236"/>
    </location>
</feature>
<feature type="transmembrane region" description="Helical" evidence="9">
    <location>
        <begin position="469"/>
        <end position="491"/>
    </location>
</feature>
<dbReference type="PANTHER" id="PTHR31806">
    <property type="entry name" value="PURINE-CYTOSINE PERMEASE FCY2-RELATED"/>
    <property type="match status" value="1"/>
</dbReference>
<keyword evidence="7 9" id="KW-0472">Membrane</keyword>